<protein>
    <submittedName>
        <fullName evidence="2">Uncharacterized protein</fullName>
    </submittedName>
</protein>
<gene>
    <name evidence="2" type="ORF">ABT39_MTgene4209</name>
</gene>
<geneLocation type="mitochondrion" evidence="2"/>
<name>A0A117NHS6_PICGL</name>
<accession>A0A117NHS6</accession>
<keyword evidence="2" id="KW-0496">Mitochondrion</keyword>
<evidence type="ECO:0000256" key="1">
    <source>
        <dbReference type="SAM" id="MobiDB-lite"/>
    </source>
</evidence>
<sequence length="108" mass="12354">MDGPIMKTTKAMVHRVYKEDHLPAPPIHSQDLNLNEITRLLRTLTSDVTKLKQDKEGMASRILNEPIVNLAPFQRPFPPHPQAKEKRPEEQDLPDPLMSTSNIVFSYV</sequence>
<organism evidence="2">
    <name type="scientific">Picea glauca</name>
    <name type="common">White spruce</name>
    <name type="synonym">Pinus glauca</name>
    <dbReference type="NCBI Taxonomy" id="3330"/>
    <lineage>
        <taxon>Eukaryota</taxon>
        <taxon>Viridiplantae</taxon>
        <taxon>Streptophyta</taxon>
        <taxon>Embryophyta</taxon>
        <taxon>Tracheophyta</taxon>
        <taxon>Spermatophyta</taxon>
        <taxon>Pinopsida</taxon>
        <taxon>Pinidae</taxon>
        <taxon>Conifers I</taxon>
        <taxon>Pinales</taxon>
        <taxon>Pinaceae</taxon>
        <taxon>Picea</taxon>
    </lineage>
</organism>
<reference evidence="2" key="1">
    <citation type="journal article" date="2015" name="Genome Biol. Evol.">
        <title>Organellar Genomes of White Spruce (Picea glauca): Assembly and Annotation.</title>
        <authorList>
            <person name="Jackman S.D."/>
            <person name="Warren R.L."/>
            <person name="Gibb E.A."/>
            <person name="Vandervalk B.P."/>
            <person name="Mohamadi H."/>
            <person name="Chu J."/>
            <person name="Raymond A."/>
            <person name="Pleasance S."/>
            <person name="Coope R."/>
            <person name="Wildung M.R."/>
            <person name="Ritland C.E."/>
            <person name="Bousquet J."/>
            <person name="Jones S.J."/>
            <person name="Bohlmann J."/>
            <person name="Birol I."/>
        </authorList>
    </citation>
    <scope>NUCLEOTIDE SEQUENCE [LARGE SCALE GENOMIC DNA]</scope>
    <source>
        <tissue evidence="2">Flushing bud</tissue>
    </source>
</reference>
<dbReference type="AlphaFoldDB" id="A0A117NHS6"/>
<feature type="region of interest" description="Disordered" evidence="1">
    <location>
        <begin position="71"/>
        <end position="100"/>
    </location>
</feature>
<comment type="caution">
    <text evidence="2">The sequence shown here is derived from an EMBL/GenBank/DDBJ whole genome shotgun (WGS) entry which is preliminary data.</text>
</comment>
<evidence type="ECO:0000313" key="2">
    <source>
        <dbReference type="EMBL" id="KUM48873.1"/>
    </source>
</evidence>
<proteinExistence type="predicted"/>
<dbReference type="EMBL" id="LKAM01000004">
    <property type="protein sequence ID" value="KUM48873.1"/>
    <property type="molecule type" value="Genomic_DNA"/>
</dbReference>